<keyword evidence="7 9" id="KW-0472">Membrane</keyword>
<feature type="transmembrane region" description="Helical" evidence="9">
    <location>
        <begin position="245"/>
        <end position="262"/>
    </location>
</feature>
<proteinExistence type="inferred from homology"/>
<keyword evidence="5 9" id="KW-0812">Transmembrane</keyword>
<evidence type="ECO:0000313" key="11">
    <source>
        <dbReference type="Proteomes" id="UP000030665"/>
    </source>
</evidence>
<dbReference type="InterPro" id="IPR018732">
    <property type="entry name" value="Dpy-19/Dpy-19-like"/>
</dbReference>
<feature type="transmembrane region" description="Helical" evidence="9">
    <location>
        <begin position="268"/>
        <end position="286"/>
    </location>
</feature>
<dbReference type="GO" id="GO:0000030">
    <property type="term" value="F:mannosyltransferase activity"/>
    <property type="evidence" value="ECO:0007669"/>
    <property type="project" value="TreeGrafter"/>
</dbReference>
<feature type="transmembrane region" description="Helical" evidence="9">
    <location>
        <begin position="160"/>
        <end position="181"/>
    </location>
</feature>
<feature type="transmembrane region" description="Helical" evidence="9">
    <location>
        <begin position="473"/>
        <end position="498"/>
    </location>
</feature>
<dbReference type="AlphaFoldDB" id="A0A077ZCE3"/>
<feature type="transmembrane region" description="Helical" evidence="9">
    <location>
        <begin position="291"/>
        <end position="308"/>
    </location>
</feature>
<dbReference type="OrthoDB" id="6019623at2759"/>
<feature type="transmembrane region" description="Helical" evidence="9">
    <location>
        <begin position="314"/>
        <end position="334"/>
    </location>
</feature>
<comment type="similarity">
    <text evidence="2">Belongs to the dpy-19 family.</text>
</comment>
<dbReference type="PANTHER" id="PTHR31488">
    <property type="entry name" value="DPY-19-LIKE 1, LIKE (H. SAPIENS)"/>
    <property type="match status" value="1"/>
</dbReference>
<feature type="transmembrane region" description="Helical" evidence="9">
    <location>
        <begin position="424"/>
        <end position="443"/>
    </location>
</feature>
<organism evidence="10 11">
    <name type="scientific">Trichuris trichiura</name>
    <name type="common">Whipworm</name>
    <name type="synonym">Trichocephalus trichiurus</name>
    <dbReference type="NCBI Taxonomy" id="36087"/>
    <lineage>
        <taxon>Eukaryota</taxon>
        <taxon>Metazoa</taxon>
        <taxon>Ecdysozoa</taxon>
        <taxon>Nematoda</taxon>
        <taxon>Enoplea</taxon>
        <taxon>Dorylaimia</taxon>
        <taxon>Trichinellida</taxon>
        <taxon>Trichuridae</taxon>
        <taxon>Trichuris</taxon>
    </lineage>
</organism>
<evidence type="ECO:0000256" key="4">
    <source>
        <dbReference type="ARBA" id="ARBA00022679"/>
    </source>
</evidence>
<dbReference type="GO" id="GO:0005637">
    <property type="term" value="C:nuclear inner membrane"/>
    <property type="evidence" value="ECO:0007669"/>
    <property type="project" value="TreeGrafter"/>
</dbReference>
<keyword evidence="3" id="KW-0328">Glycosyltransferase</keyword>
<evidence type="ECO:0000313" key="10">
    <source>
        <dbReference type="EMBL" id="CDW57519.1"/>
    </source>
</evidence>
<feature type="transmembrane region" description="Helical" evidence="9">
    <location>
        <begin position="48"/>
        <end position="69"/>
    </location>
</feature>
<dbReference type="EMBL" id="HG806174">
    <property type="protein sequence ID" value="CDW57519.1"/>
    <property type="molecule type" value="Genomic_DNA"/>
</dbReference>
<protein>
    <submittedName>
        <fullName evidence="10">Protein dpy 19 3</fullName>
    </submittedName>
</protein>
<keyword evidence="4" id="KW-0808">Transferase</keyword>
<keyword evidence="11" id="KW-1185">Reference proteome</keyword>
<evidence type="ECO:0000256" key="9">
    <source>
        <dbReference type="SAM" id="Phobius"/>
    </source>
</evidence>
<feature type="transmembrane region" description="Helical" evidence="9">
    <location>
        <begin position="346"/>
        <end position="368"/>
    </location>
</feature>
<keyword evidence="6 9" id="KW-1133">Transmembrane helix</keyword>
<evidence type="ECO:0000256" key="3">
    <source>
        <dbReference type="ARBA" id="ARBA00022676"/>
    </source>
</evidence>
<feature type="region of interest" description="Disordered" evidence="8">
    <location>
        <begin position="1"/>
        <end position="21"/>
    </location>
</feature>
<sequence length="723" mass="83100">MVHSATSVRRRKRESVSGKVSSKIGEKSALSVPSSSHAPRLLRRLYRIAIYVCCILISVASGCFLVYYAHMSHENLLWFSKLREVEREISMRTERGLYYSYYKQLVHSPSLLQGLRELIMDPVTEHSHTINVLHRFNIYQEVMLALIYRLTPLKRFFEPILFYTDASFAFGGFGLAMLCCLTYSLSGSLLASLLCSSFFLNHLMYATRVAGFGNLRENYALPVFWMQNLFVCVFLRGLRMSKGQSPFLLGALLLSTFFFALFWQFNQFLLLLQALVLYCLAVLRLVPLLKVLFIYLVYIITILALYVIQFGQSMILGSIVASFTPAAMLSLFLFRRWTHSGGIVTGFLKTIIQVVFTILVTALAKLGFRTLFQLEADDHIYKFIFSKLGFGSARDFESRLYLCHAGFSFLSNDFFVDTTKSTLFPLYMVMLVGCFFVIGKDLLMKWCDLNMLTGERKAASKDPHEFFQRRVDLAFLVFQSAFSGLLCMMAARMVYIWMPQMCVLASCVLGDTDLWKSVIGLTKLRRYVNVKATQAVLLLAAITYNLALFYPDYKDTMEELREFYDPDTVDLMYWIGNSTAPHASFAGSMQLLAGVKCCTGRHITNHPHFEDKRLRDRTKEIYQIYGKRTAEQVYYLLKKYDTHYLILEDSICYENPKHGCSLAEIIDLENGHVPEGSEGPPLPGLTHTQVPRFCRAIMEMRGSFDRYFRIMFKNKTFKVYQLL</sequence>
<evidence type="ECO:0000256" key="5">
    <source>
        <dbReference type="ARBA" id="ARBA00022692"/>
    </source>
</evidence>
<accession>A0A077ZCE3</accession>
<reference evidence="10" key="2">
    <citation type="submission" date="2014-03" db="EMBL/GenBank/DDBJ databases">
        <title>The whipworm genome and dual-species transcriptomics of an intimate host-pathogen interaction.</title>
        <authorList>
            <person name="Foth B.J."/>
            <person name="Tsai I.J."/>
            <person name="Reid A.J."/>
            <person name="Bancroft A.J."/>
            <person name="Nichol S."/>
            <person name="Tracey A."/>
            <person name="Holroyd N."/>
            <person name="Cotton J.A."/>
            <person name="Stanley E.J."/>
            <person name="Zarowiecki M."/>
            <person name="Liu J.Z."/>
            <person name="Huckvale T."/>
            <person name="Cooper P.J."/>
            <person name="Grencis R.K."/>
            <person name="Berriman M."/>
        </authorList>
    </citation>
    <scope>NUCLEOTIDE SEQUENCE [LARGE SCALE GENOMIC DNA]</scope>
</reference>
<feature type="transmembrane region" description="Helical" evidence="9">
    <location>
        <begin position="219"/>
        <end position="238"/>
    </location>
</feature>
<dbReference type="Proteomes" id="UP000030665">
    <property type="component" value="Unassembled WGS sequence"/>
</dbReference>
<feature type="transmembrane region" description="Helical" evidence="9">
    <location>
        <begin position="188"/>
        <end position="207"/>
    </location>
</feature>
<comment type="subcellular location">
    <subcellularLocation>
        <location evidence="1">Membrane</location>
        <topology evidence="1">Multi-pass membrane protein</topology>
    </subcellularLocation>
</comment>
<reference evidence="10" key="1">
    <citation type="submission" date="2014-01" db="EMBL/GenBank/DDBJ databases">
        <authorList>
            <person name="Aslett M."/>
        </authorList>
    </citation>
    <scope>NUCLEOTIDE SEQUENCE</scope>
</reference>
<evidence type="ECO:0000256" key="2">
    <source>
        <dbReference type="ARBA" id="ARBA00008744"/>
    </source>
</evidence>
<evidence type="ECO:0000256" key="7">
    <source>
        <dbReference type="ARBA" id="ARBA00023136"/>
    </source>
</evidence>
<dbReference type="Pfam" id="PF10034">
    <property type="entry name" value="Dpy19"/>
    <property type="match status" value="1"/>
</dbReference>
<dbReference type="PANTHER" id="PTHR31488:SF3">
    <property type="entry name" value="C-MANNOSYLTRANSFERASE DPY19L3"/>
    <property type="match status" value="1"/>
</dbReference>
<evidence type="ECO:0000256" key="6">
    <source>
        <dbReference type="ARBA" id="ARBA00022989"/>
    </source>
</evidence>
<name>A0A077ZCE3_TRITR</name>
<evidence type="ECO:0000256" key="8">
    <source>
        <dbReference type="SAM" id="MobiDB-lite"/>
    </source>
</evidence>
<gene>
    <name evidence="10" type="ORF">TTRE_0000581101</name>
</gene>
<evidence type="ECO:0000256" key="1">
    <source>
        <dbReference type="ARBA" id="ARBA00004141"/>
    </source>
</evidence>